<feature type="compositionally biased region" description="Low complexity" evidence="1">
    <location>
        <begin position="34"/>
        <end position="75"/>
    </location>
</feature>
<dbReference type="STRING" id="1798650.A2945_02040"/>
<gene>
    <name evidence="2" type="ORF">A2945_02040</name>
</gene>
<feature type="region of interest" description="Disordered" evidence="1">
    <location>
        <begin position="518"/>
        <end position="567"/>
    </location>
</feature>
<sequence>MAKRKFDKRNAIDLTPDVAENYKRNLTEKNDRQTSSSSEPTDVSASSSSEPAAPTPALKAPTSPAPAPAATRVPAPTAPAPLPAPVASSPTLKFNRPTFKRGVTTLSAEERAARQQWVTDSAAGVRDLIVAYTQSMLDPQSVPMIPAAYDAEGNVTEWREGNPEDLVNDLVGTISQVRERGLHEAVVVIAMDEMLLQFPHEREFLVSFSAIARRLDNFYFPVERNSPLVERGEVNWLPGDEGLFQPYGSIYAQSGRIMDAVNRFTADVRRREREELQAGALPLKDLHKAGAGEFHFSQGREGNNPPATFRVLVQDGKIYPLAASESYRGAFAEMVRLKVFIFTGSVSISHFQPSDKLREETASHVRMFHHILHAYWRREFQVGEKGRSEQAARVAKDDVYMQDRTKAFEMRNRAGLIPLADTLLTGTPGSSNLHLAPRKRNGGKEIPAFMWQGKKHFHVNGILTRYEDGKLAITDCCASDEVLFAGVREPVEPGENFKNLSEPAREILRRVAATIGVPKATEAPAKETPSAETPDTKAETAPEQNADATPEVTPDVPASAETPVANN</sequence>
<accession>A0A1G2CEV0</accession>
<organism evidence="2 3">
    <name type="scientific">Candidatus Liptonbacteria bacterium RIFCSPLOWO2_01_FULL_52_25</name>
    <dbReference type="NCBI Taxonomy" id="1798650"/>
    <lineage>
        <taxon>Bacteria</taxon>
        <taxon>Candidatus Liptoniibacteriota</taxon>
    </lineage>
</organism>
<protein>
    <submittedName>
        <fullName evidence="2">Uncharacterized protein</fullName>
    </submittedName>
</protein>
<comment type="caution">
    <text evidence="2">The sequence shown here is derived from an EMBL/GenBank/DDBJ whole genome shotgun (WGS) entry which is preliminary data.</text>
</comment>
<evidence type="ECO:0000313" key="2">
    <source>
        <dbReference type="EMBL" id="OGY99756.1"/>
    </source>
</evidence>
<reference evidence="2 3" key="1">
    <citation type="journal article" date="2016" name="Nat. Commun.">
        <title>Thousands of microbial genomes shed light on interconnected biogeochemical processes in an aquifer system.</title>
        <authorList>
            <person name="Anantharaman K."/>
            <person name="Brown C.T."/>
            <person name="Hug L.A."/>
            <person name="Sharon I."/>
            <person name="Castelle C.J."/>
            <person name="Probst A.J."/>
            <person name="Thomas B.C."/>
            <person name="Singh A."/>
            <person name="Wilkins M.J."/>
            <person name="Karaoz U."/>
            <person name="Brodie E.L."/>
            <person name="Williams K.H."/>
            <person name="Hubbard S.S."/>
            <person name="Banfield J.F."/>
        </authorList>
    </citation>
    <scope>NUCLEOTIDE SEQUENCE [LARGE SCALE GENOMIC DNA]</scope>
</reference>
<name>A0A1G2CEV0_9BACT</name>
<dbReference type="AlphaFoldDB" id="A0A1G2CEV0"/>
<evidence type="ECO:0000313" key="3">
    <source>
        <dbReference type="Proteomes" id="UP000178880"/>
    </source>
</evidence>
<evidence type="ECO:0000256" key="1">
    <source>
        <dbReference type="SAM" id="MobiDB-lite"/>
    </source>
</evidence>
<proteinExistence type="predicted"/>
<feature type="compositionally biased region" description="Basic and acidic residues" evidence="1">
    <location>
        <begin position="20"/>
        <end position="32"/>
    </location>
</feature>
<dbReference type="Proteomes" id="UP000178880">
    <property type="component" value="Unassembled WGS sequence"/>
</dbReference>
<dbReference type="EMBL" id="MHLA01000013">
    <property type="protein sequence ID" value="OGY99756.1"/>
    <property type="molecule type" value="Genomic_DNA"/>
</dbReference>
<feature type="region of interest" description="Disordered" evidence="1">
    <location>
        <begin position="1"/>
        <end position="96"/>
    </location>
</feature>